<dbReference type="EMBL" id="ADAS02000051">
    <property type="protein sequence ID" value="OAV93363.1"/>
    <property type="molecule type" value="Genomic_DNA"/>
</dbReference>
<sequence length="166" mass="18750">MSSHAKFIKHLHLKAPLLAHPLRFPRNLRSLPFHQSFQKSQYLISLLKMNFSTSMNAFIMMVAIVCVGLVNGKRGKDTAQRFGCPHEMVYGHCRWIDVDDNDYITWNVARAPRYGPGYSCRSVDTAYCCTDLNETHSVQGNGIKAVNNVAQFVNSDQCVAAKTHYP</sequence>
<reference evidence="3" key="4">
    <citation type="submission" date="2025-05" db="UniProtKB">
        <authorList>
            <consortium name="EnsemblFungi"/>
        </authorList>
    </citation>
    <scope>IDENTIFICATION</scope>
    <source>
        <strain evidence="3">isolate 1-1 / race 1 (BBBD)</strain>
    </source>
</reference>
<dbReference type="VEuPathDB" id="FungiDB:PTTG_12171"/>
<keyword evidence="1" id="KW-0472">Membrane</keyword>
<proteinExistence type="predicted"/>
<keyword evidence="1" id="KW-0812">Transmembrane</keyword>
<name>A0A180GN54_PUCT1</name>
<organism evidence="2">
    <name type="scientific">Puccinia triticina (isolate 1-1 / race 1 (BBBD))</name>
    <name type="common">Brown leaf rust fungus</name>
    <dbReference type="NCBI Taxonomy" id="630390"/>
    <lineage>
        <taxon>Eukaryota</taxon>
        <taxon>Fungi</taxon>
        <taxon>Dikarya</taxon>
        <taxon>Basidiomycota</taxon>
        <taxon>Pucciniomycotina</taxon>
        <taxon>Pucciniomycetes</taxon>
        <taxon>Pucciniales</taxon>
        <taxon>Pucciniaceae</taxon>
        <taxon>Puccinia</taxon>
    </lineage>
</organism>
<reference evidence="3 4" key="3">
    <citation type="journal article" date="2017" name="G3 (Bethesda)">
        <title>Comparative analysis highlights variable genome content of wheat rusts and divergence of the mating loci.</title>
        <authorList>
            <person name="Cuomo C.A."/>
            <person name="Bakkeren G."/>
            <person name="Khalil H.B."/>
            <person name="Panwar V."/>
            <person name="Joly D."/>
            <person name="Linning R."/>
            <person name="Sakthikumar S."/>
            <person name="Song X."/>
            <person name="Adiconis X."/>
            <person name="Fan L."/>
            <person name="Goldberg J.M."/>
            <person name="Levin J.Z."/>
            <person name="Young S."/>
            <person name="Zeng Q."/>
            <person name="Anikster Y."/>
            <person name="Bruce M."/>
            <person name="Wang M."/>
            <person name="Yin C."/>
            <person name="McCallum B."/>
            <person name="Szabo L.J."/>
            <person name="Hulbert S."/>
            <person name="Chen X."/>
            <person name="Fellers J.P."/>
        </authorList>
    </citation>
    <scope>NUCLEOTIDE SEQUENCE</scope>
    <source>
        <strain evidence="4">Isolate 1-1 / race 1 (BBBD)</strain>
        <strain evidence="3">isolate 1-1 / race 1 (BBBD)</strain>
    </source>
</reference>
<feature type="transmembrane region" description="Helical" evidence="1">
    <location>
        <begin position="55"/>
        <end position="72"/>
    </location>
</feature>
<gene>
    <name evidence="2" type="ORF">PTTG_12171</name>
</gene>
<dbReference type="OrthoDB" id="2495060at2759"/>
<reference evidence="2" key="1">
    <citation type="submission" date="2009-11" db="EMBL/GenBank/DDBJ databases">
        <authorList>
            <consortium name="The Broad Institute Genome Sequencing Platform"/>
            <person name="Ward D."/>
            <person name="Feldgarden M."/>
            <person name="Earl A."/>
            <person name="Young S.K."/>
            <person name="Zeng Q."/>
            <person name="Koehrsen M."/>
            <person name="Alvarado L."/>
            <person name="Berlin A."/>
            <person name="Bochicchio J."/>
            <person name="Borenstein D."/>
            <person name="Chapman S.B."/>
            <person name="Chen Z."/>
            <person name="Engels R."/>
            <person name="Freedman E."/>
            <person name="Gellesch M."/>
            <person name="Goldberg J."/>
            <person name="Griggs A."/>
            <person name="Gujja S."/>
            <person name="Heilman E."/>
            <person name="Heiman D."/>
            <person name="Hepburn T."/>
            <person name="Howarth C."/>
            <person name="Jen D."/>
            <person name="Larson L."/>
            <person name="Lewis B."/>
            <person name="Mehta T."/>
            <person name="Park D."/>
            <person name="Pearson M."/>
            <person name="Roberts A."/>
            <person name="Saif S."/>
            <person name="Shea T."/>
            <person name="Shenoy N."/>
            <person name="Sisk P."/>
            <person name="Stolte C."/>
            <person name="Sykes S."/>
            <person name="Thomson T."/>
            <person name="Walk T."/>
            <person name="White J."/>
            <person name="Yandava C."/>
            <person name="Izard J."/>
            <person name="Baranova O.V."/>
            <person name="Blanton J.M."/>
            <person name="Tanner A.C."/>
            <person name="Dewhirst F.E."/>
            <person name="Haas B."/>
            <person name="Nusbaum C."/>
            <person name="Birren B."/>
        </authorList>
    </citation>
    <scope>NUCLEOTIDE SEQUENCE [LARGE SCALE GENOMIC DNA]</scope>
    <source>
        <strain evidence="2">1-1 BBBD Race 1</strain>
    </source>
</reference>
<evidence type="ECO:0000313" key="4">
    <source>
        <dbReference type="Proteomes" id="UP000005240"/>
    </source>
</evidence>
<evidence type="ECO:0000256" key="1">
    <source>
        <dbReference type="SAM" id="Phobius"/>
    </source>
</evidence>
<keyword evidence="4" id="KW-1185">Reference proteome</keyword>
<dbReference type="EnsemblFungi" id="PTTG_12171-t43_1">
    <property type="protein sequence ID" value="PTTG_12171-t43_1-p1"/>
    <property type="gene ID" value="PTTG_12171"/>
</dbReference>
<evidence type="ECO:0000313" key="3">
    <source>
        <dbReference type="EnsemblFungi" id="PTTG_12171-t43_1-p1"/>
    </source>
</evidence>
<evidence type="ECO:0000313" key="2">
    <source>
        <dbReference type="EMBL" id="OAV93363.1"/>
    </source>
</evidence>
<accession>A0A180GN54</accession>
<protein>
    <submittedName>
        <fullName evidence="2 3">Uncharacterized protein</fullName>
    </submittedName>
</protein>
<dbReference type="Proteomes" id="UP000005240">
    <property type="component" value="Unassembled WGS sequence"/>
</dbReference>
<reference evidence="2" key="2">
    <citation type="submission" date="2016-05" db="EMBL/GenBank/DDBJ databases">
        <title>Comparative analysis highlights variable genome content of wheat rusts and divergence of the mating loci.</title>
        <authorList>
            <person name="Cuomo C.A."/>
            <person name="Bakkeren G."/>
            <person name="Szabo L."/>
            <person name="Khalil H."/>
            <person name="Joly D."/>
            <person name="Goldberg J."/>
            <person name="Young S."/>
            <person name="Zeng Q."/>
            <person name="Fellers J."/>
        </authorList>
    </citation>
    <scope>NUCLEOTIDE SEQUENCE [LARGE SCALE GENOMIC DNA]</scope>
    <source>
        <strain evidence="2">1-1 BBBD Race 1</strain>
    </source>
</reference>
<keyword evidence="1" id="KW-1133">Transmembrane helix</keyword>
<dbReference type="AlphaFoldDB" id="A0A180GN54"/>